<dbReference type="GeneID" id="116277228"/>
<dbReference type="AlphaFoldDB" id="A0A6J3A1D7"/>
<dbReference type="PRINTS" id="PR01173">
    <property type="entry name" value="ODORANTBNDNG"/>
</dbReference>
<dbReference type="Gene3D" id="2.40.128.20">
    <property type="match status" value="1"/>
</dbReference>
<dbReference type="GO" id="GO:0005615">
    <property type="term" value="C:extracellular space"/>
    <property type="evidence" value="ECO:0007669"/>
    <property type="project" value="TreeGrafter"/>
</dbReference>
<keyword evidence="5" id="KW-0732">Signal</keyword>
<sequence>MQILFLTLVFGVLCAAHGPPLGRDHSRFPRPELSISDWRTIYLAASNPEKISENGPFHTFMRNIELDDENGIITLTFFVKSDGECVKKTVHGIKREDGVYIIRYAGTNEFRIIQASENVLIASNINVDEEGTKTIVTVVFAKGDDIDDALFETFKSVTIGKEIPEENILKIISLDDCPDL</sequence>
<protein>
    <submittedName>
        <fullName evidence="8">Odorant-binding protein-like</fullName>
    </submittedName>
</protein>
<proteinExistence type="inferred from homology"/>
<dbReference type="PANTHER" id="PTHR11430:SF65">
    <property type="entry name" value="ODORANT-BINDING PROTEIN 1A-RELATED"/>
    <property type="match status" value="1"/>
</dbReference>
<dbReference type="Proteomes" id="UP001652581">
    <property type="component" value="Chromosome X"/>
</dbReference>
<gene>
    <name evidence="8" type="primary">LOC116277228</name>
</gene>
<accession>A0A6J3A1D7</accession>
<dbReference type="InterPro" id="IPR002345">
    <property type="entry name" value="Lipocalin"/>
</dbReference>
<evidence type="ECO:0000256" key="2">
    <source>
        <dbReference type="ARBA" id="ARBA00006889"/>
    </source>
</evidence>
<comment type="similarity">
    <text evidence="2">Belongs to the calycin superfamily. Lipocalin family.</text>
</comment>
<dbReference type="InterPro" id="IPR012674">
    <property type="entry name" value="Calycin"/>
</dbReference>
<dbReference type="GO" id="GO:0036094">
    <property type="term" value="F:small molecule binding"/>
    <property type="evidence" value="ECO:0007669"/>
    <property type="project" value="InterPro"/>
</dbReference>
<keyword evidence="3" id="KW-0813">Transport</keyword>
<dbReference type="SUPFAM" id="SSF50814">
    <property type="entry name" value="Lipocalins"/>
    <property type="match status" value="1"/>
</dbReference>
<dbReference type="InterPro" id="IPR002448">
    <property type="entry name" value="OBP-like"/>
</dbReference>
<dbReference type="RefSeq" id="XP_031527112.2">
    <property type="nucleotide sequence ID" value="XM_031671252.2"/>
</dbReference>
<evidence type="ECO:0000256" key="3">
    <source>
        <dbReference type="ARBA" id="ARBA00022448"/>
    </source>
</evidence>
<organism evidence="7 8">
    <name type="scientific">Vicugna pacos</name>
    <name type="common">Alpaca</name>
    <name type="synonym">Lama pacos</name>
    <dbReference type="NCBI Taxonomy" id="30538"/>
    <lineage>
        <taxon>Eukaryota</taxon>
        <taxon>Metazoa</taxon>
        <taxon>Chordata</taxon>
        <taxon>Craniata</taxon>
        <taxon>Vertebrata</taxon>
        <taxon>Euteleostomi</taxon>
        <taxon>Mammalia</taxon>
        <taxon>Eutheria</taxon>
        <taxon>Laurasiatheria</taxon>
        <taxon>Artiodactyla</taxon>
        <taxon>Tylopoda</taxon>
        <taxon>Camelidae</taxon>
        <taxon>Vicugna</taxon>
    </lineage>
</organism>
<dbReference type="Pfam" id="PF00061">
    <property type="entry name" value="Lipocalin"/>
    <property type="match status" value="1"/>
</dbReference>
<dbReference type="GO" id="GO:0005549">
    <property type="term" value="F:odorant binding"/>
    <property type="evidence" value="ECO:0007669"/>
    <property type="project" value="TreeGrafter"/>
</dbReference>
<keyword evidence="4" id="KW-0964">Secreted</keyword>
<name>A0A6J3A1D7_VICPA</name>
<feature type="signal peptide" evidence="5">
    <location>
        <begin position="1"/>
        <end position="16"/>
    </location>
</feature>
<keyword evidence="7" id="KW-1185">Reference proteome</keyword>
<reference evidence="8" key="1">
    <citation type="submission" date="2025-08" db="UniProtKB">
        <authorList>
            <consortium name="RefSeq"/>
        </authorList>
    </citation>
    <scope>IDENTIFICATION</scope>
</reference>
<evidence type="ECO:0000313" key="8">
    <source>
        <dbReference type="RefSeq" id="XP_031527112.2"/>
    </source>
</evidence>
<evidence type="ECO:0000313" key="7">
    <source>
        <dbReference type="Proteomes" id="UP001652581"/>
    </source>
</evidence>
<comment type="subcellular location">
    <subcellularLocation>
        <location evidence="1">Secreted</location>
    </subcellularLocation>
</comment>
<evidence type="ECO:0000256" key="1">
    <source>
        <dbReference type="ARBA" id="ARBA00004613"/>
    </source>
</evidence>
<dbReference type="PANTHER" id="PTHR11430">
    <property type="entry name" value="LIPOCALIN"/>
    <property type="match status" value="1"/>
</dbReference>
<evidence type="ECO:0000256" key="5">
    <source>
        <dbReference type="SAM" id="SignalP"/>
    </source>
</evidence>
<evidence type="ECO:0000259" key="6">
    <source>
        <dbReference type="Pfam" id="PF00061"/>
    </source>
</evidence>
<feature type="chain" id="PRO_5044642980" evidence="5">
    <location>
        <begin position="17"/>
        <end position="180"/>
    </location>
</feature>
<feature type="domain" description="Lipocalin/cytosolic fatty-acid binding" evidence="6">
    <location>
        <begin position="38"/>
        <end position="170"/>
    </location>
</feature>
<evidence type="ECO:0000256" key="4">
    <source>
        <dbReference type="ARBA" id="ARBA00022525"/>
    </source>
</evidence>
<dbReference type="KEGG" id="vpc:116277228"/>
<dbReference type="InterPro" id="IPR000566">
    <property type="entry name" value="Lipocln_cytosolic_FA-bd_dom"/>
</dbReference>